<reference evidence="2" key="2">
    <citation type="submission" date="2015-08" db="UniProtKB">
        <authorList>
            <consortium name="WormBaseParasite"/>
        </authorList>
    </citation>
    <scope>IDENTIFICATION</scope>
</reference>
<dbReference type="Proteomes" id="UP000035680">
    <property type="component" value="Unassembled WGS sequence"/>
</dbReference>
<dbReference type="WBParaSite" id="SVE_2000100.1">
    <property type="protein sequence ID" value="SVE_2000100.1"/>
    <property type="gene ID" value="SVE_2000100"/>
</dbReference>
<proteinExistence type="predicted"/>
<sequence>MVCDLIKLNKCVKKFLFPTPLLEKIVKTMLWYEMVHEIGSKFSILANWNSKVMSKKFRYQYYTWNKGDEENAIWLC</sequence>
<name>A0A0K0G5I5_STRVS</name>
<reference evidence="1" key="1">
    <citation type="submission" date="2014-07" db="EMBL/GenBank/DDBJ databases">
        <authorList>
            <person name="Martin A.A"/>
            <person name="De Silva N."/>
        </authorList>
    </citation>
    <scope>NUCLEOTIDE SEQUENCE</scope>
</reference>
<accession>A0A0K0G5I5</accession>
<dbReference type="AlphaFoldDB" id="A0A0K0G5I5"/>
<protein>
    <submittedName>
        <fullName evidence="2">Glycosyltransferase</fullName>
    </submittedName>
</protein>
<organism evidence="1 2">
    <name type="scientific">Strongyloides venezuelensis</name>
    <name type="common">Threadworm</name>
    <dbReference type="NCBI Taxonomy" id="75913"/>
    <lineage>
        <taxon>Eukaryota</taxon>
        <taxon>Metazoa</taxon>
        <taxon>Ecdysozoa</taxon>
        <taxon>Nematoda</taxon>
        <taxon>Chromadorea</taxon>
        <taxon>Rhabditida</taxon>
        <taxon>Tylenchina</taxon>
        <taxon>Panagrolaimomorpha</taxon>
        <taxon>Strongyloidoidea</taxon>
        <taxon>Strongyloididae</taxon>
        <taxon>Strongyloides</taxon>
    </lineage>
</organism>
<keyword evidence="1" id="KW-1185">Reference proteome</keyword>
<evidence type="ECO:0000313" key="2">
    <source>
        <dbReference type="WBParaSite" id="SVE_2000100.1"/>
    </source>
</evidence>
<evidence type="ECO:0000313" key="1">
    <source>
        <dbReference type="Proteomes" id="UP000035680"/>
    </source>
</evidence>